<evidence type="ECO:0000313" key="2">
    <source>
        <dbReference type="Proteomes" id="UP000053899"/>
    </source>
</evidence>
<dbReference type="EMBL" id="JH660682">
    <property type="protein sequence ID" value="EIM31448.1"/>
    <property type="molecule type" value="Genomic_DNA"/>
</dbReference>
<reference evidence="1 2" key="1">
    <citation type="submission" date="2012-04" db="EMBL/GenBank/DDBJ databases">
        <title>Improved High-Quality Draft sequence of Leptothrix ochracea L12.</title>
        <authorList>
            <consortium name="US DOE Joint Genome Institute"/>
            <person name="Lucas S."/>
            <person name="Han J."/>
            <person name="Lapidus A."/>
            <person name="Cheng J.-F."/>
            <person name="Goodwin L."/>
            <person name="Pitluck S."/>
            <person name="Peters L."/>
            <person name="Zeytun A."/>
            <person name="Detter J.C."/>
            <person name="Han C."/>
            <person name="Tapia R."/>
            <person name="Land M."/>
            <person name="Hauser L."/>
            <person name="Kyrpides N."/>
            <person name="Ivanova N."/>
            <person name="Pagani I."/>
            <person name="Stepanauskas R."/>
            <person name="Masland D."/>
            <person name="Poulton N."/>
            <person name="Emerson D."/>
            <person name="Fleming E."/>
            <person name="Woyke T."/>
        </authorList>
    </citation>
    <scope>NUCLEOTIDE SEQUENCE [LARGE SCALE GENOMIC DNA]</scope>
    <source>
        <strain evidence="1 2">L12</strain>
    </source>
</reference>
<dbReference type="InterPro" id="IPR014991">
    <property type="entry name" value="DUF1840"/>
</dbReference>
<dbReference type="OrthoDB" id="5296629at2"/>
<accession>I4Z5F6</accession>
<gene>
    <name evidence="1" type="ORF">LepocDRAFT_00001780</name>
</gene>
<name>I4Z5F6_9BURK</name>
<dbReference type="Proteomes" id="UP000053899">
    <property type="component" value="Unassembled WGS sequence"/>
</dbReference>
<dbReference type="Pfam" id="PF08895">
    <property type="entry name" value="DUF1840"/>
    <property type="match status" value="1"/>
</dbReference>
<proteinExistence type="predicted"/>
<evidence type="ECO:0008006" key="3">
    <source>
        <dbReference type="Google" id="ProtNLM"/>
    </source>
</evidence>
<dbReference type="RefSeq" id="WP_009453477.1">
    <property type="nucleotide sequence ID" value="NZ_JH660682.1"/>
</dbReference>
<keyword evidence="2" id="KW-1185">Reference proteome</keyword>
<organism evidence="1 2">
    <name type="scientific">Leptothrix ochracea L12</name>
    <dbReference type="NCBI Taxonomy" id="735332"/>
    <lineage>
        <taxon>Bacteria</taxon>
        <taxon>Pseudomonadati</taxon>
        <taxon>Pseudomonadota</taxon>
        <taxon>Betaproteobacteria</taxon>
        <taxon>Burkholderiales</taxon>
        <taxon>Sphaerotilaceae</taxon>
        <taxon>Leptothrix</taxon>
    </lineage>
</organism>
<dbReference type="AlphaFoldDB" id="I4Z5F6"/>
<dbReference type="HOGENOM" id="CLU_146690_0_0_4"/>
<dbReference type="GeneID" id="92352269"/>
<sequence>MIYKFKSQADADVIMLEPNGEHMLTLIGREPSAQGVVTVAQMPAAIAALEAAILAQEGHEHARLRARAEPFIHLLSNSAKAGKDVVWGV</sequence>
<evidence type="ECO:0000313" key="1">
    <source>
        <dbReference type="EMBL" id="EIM31448.1"/>
    </source>
</evidence>
<protein>
    <recommendedName>
        <fullName evidence="3">DUF1840 domain-containing protein</fullName>
    </recommendedName>
</protein>